<accession>A0ABP9FVJ1</accession>
<dbReference type="Proteomes" id="UP001501436">
    <property type="component" value="Unassembled WGS sequence"/>
</dbReference>
<feature type="compositionally biased region" description="Basic and acidic residues" evidence="1">
    <location>
        <begin position="135"/>
        <end position="149"/>
    </location>
</feature>
<feature type="compositionally biased region" description="Basic and acidic residues" evidence="1">
    <location>
        <begin position="114"/>
        <end position="127"/>
    </location>
</feature>
<comment type="caution">
    <text evidence="2">The sequence shown here is derived from an EMBL/GenBank/DDBJ whole genome shotgun (WGS) entry which is preliminary data.</text>
</comment>
<name>A0ABP9FVJ1_9SPHI</name>
<proteinExistence type="predicted"/>
<evidence type="ECO:0000313" key="3">
    <source>
        <dbReference type="Proteomes" id="UP001501436"/>
    </source>
</evidence>
<evidence type="ECO:0000256" key="1">
    <source>
        <dbReference type="SAM" id="MobiDB-lite"/>
    </source>
</evidence>
<evidence type="ECO:0000313" key="2">
    <source>
        <dbReference type="EMBL" id="GAA4907425.1"/>
    </source>
</evidence>
<keyword evidence="3" id="KW-1185">Reference proteome</keyword>
<feature type="region of interest" description="Disordered" evidence="1">
    <location>
        <begin position="106"/>
        <end position="160"/>
    </location>
</feature>
<sequence length="160" mass="19142">MKMLPKQSRDSLIRAMRKSNKELAKLKTVDVNGKLSGGKIAKLTKDYYGQISAMMIQVLENPDDATTRINERKFERLQSKFEFEMELYTEEQNYLQERKQIIDDFNNEEFEDAEDRRDARNDMKEELKDLEEDYKDTIKDLKDERKDRLEEEAERDSEDV</sequence>
<protein>
    <submittedName>
        <fullName evidence="2">Uncharacterized protein</fullName>
    </submittedName>
</protein>
<feature type="compositionally biased region" description="Acidic residues" evidence="1">
    <location>
        <begin position="150"/>
        <end position="160"/>
    </location>
</feature>
<organism evidence="2 3">
    <name type="scientific">Mucilaginibacter defluvii</name>
    <dbReference type="NCBI Taxonomy" id="1196019"/>
    <lineage>
        <taxon>Bacteria</taxon>
        <taxon>Pseudomonadati</taxon>
        <taxon>Bacteroidota</taxon>
        <taxon>Sphingobacteriia</taxon>
        <taxon>Sphingobacteriales</taxon>
        <taxon>Sphingobacteriaceae</taxon>
        <taxon>Mucilaginibacter</taxon>
    </lineage>
</organism>
<reference evidence="3" key="1">
    <citation type="journal article" date="2019" name="Int. J. Syst. Evol. Microbiol.">
        <title>The Global Catalogue of Microorganisms (GCM) 10K type strain sequencing project: providing services to taxonomists for standard genome sequencing and annotation.</title>
        <authorList>
            <consortium name="The Broad Institute Genomics Platform"/>
            <consortium name="The Broad Institute Genome Sequencing Center for Infectious Disease"/>
            <person name="Wu L."/>
            <person name="Ma J."/>
        </authorList>
    </citation>
    <scope>NUCLEOTIDE SEQUENCE [LARGE SCALE GENOMIC DNA]</scope>
    <source>
        <strain evidence="3">JCM 18283</strain>
    </source>
</reference>
<gene>
    <name evidence="2" type="ORF">GCM10023313_07820</name>
</gene>
<dbReference type="EMBL" id="BAABJI010000001">
    <property type="protein sequence ID" value="GAA4907425.1"/>
    <property type="molecule type" value="Genomic_DNA"/>
</dbReference>